<evidence type="ECO:0000256" key="11">
    <source>
        <dbReference type="PROSITE-ProRule" id="PRU00723"/>
    </source>
</evidence>
<sequence>MNKGQDTVIDDDEETCPLCIEEFDLSDKNFRPCPCGYQICQFCFNSLKNTYEKSTCPNCRRPYDEKTIQYKIPTAEEFKLDQMNKNKKQAAAKRKETEKREVESSSRRNLAGVRVKQQNLVYVIGLIPSIKDEQALLQTLRGPEYFGQYGEIDKIVVSKTKPGAANQGIGVYVTYARKEDAALCINSVDGSLNGDRVLRAQFGTTKYCSAYLRGEVCNNKSCSFLHETGEEGQHTSLQNEPHGARLSTKPTVSAMTNPISVPPRPLSSTTNTHPLSSSASKEDELRRKESHDGSALPSTASWANANAPIARTRRASQANSRATPSPALTHASLSVLKPMEPKSEEVVTSQTPAAQPSRDNAPPSPRPPPKAVTKPVDPIQAQYDFVLQALSRNIPFIYDDSCLTPEQRAEVDLMPQFIDPYGGAKRRAMREREEAERAKLESEAKSKLEAQAIASAEETLEEDDMAAGSLALGGEPEDDPRSLSSRSAIGRPSQTISDQFSSLSMGNRSLTPQQRQTLSQHSSTRNTAFEMSDFDRREPQYSQAQFEQISSHQRHGSRYFNNDTKSNPTTRFPTQQAGYYTSGVQGPPPGLPTAGTPPVSGGGMFAHGQNFTNPGFGTSKDTGADAYSRTRSGTNQGHDASKRELLLSLQNNPLRSPPLSASASGGLNTLYGQTQGAYQDPGLVKQRKKGKKHRHANTSSSGGGVEHLADPSIVQSRHQGNTTGQGLFGGNQVDEKNFPPLPFRSDAQNSALHSRVSSFHSLNSSGLRSSTPKIPPGFELSHAHPAAPGSRVASPAKSLGAGPRSVSSASGTVAPAVPFLPSAQRISTPKPKSTETTKDSLSSVPHDEKVVPDENINKNDNLDVSFGSPKPRALGKSKSKEIESSQGPSKSAPMSRKETVGRAGPGHIEIPGPVGSVNEATVESGTPVDDSGLVGTPKTQNSLPATPAATTPSETSKASIARPRTLRLTTGTSAKNGSEAGPSSAVTERSGVLPSILGAKKGSRRPSVVSSAAQESRPSTPGFSERPSHDVSRASSPPPSIVGSAPDRGKSKSQLKKERREKAKKQSEPTEAVVAPPVPPPAEAVAPVIARQKKQKKRLESGPGPTAGESSASASKAPAEEKPTIPTPAPSQSRQAEKENAPKKQQGVKSQEKDKTSPVKAAKPATTRDTPTPPASATPEVESVPVKDEEISSLPYTLRDLYMEADRLAGSDGAASSAVIQKLLNGHVSPMSKILNAMIQSGDLPKDHPWLNPTSFNSPGYKLQPDTRRGQDYLEGNGYSANDAFGYVYLPMKEKQALKDGHAVSVADVGDKKEDLLKKCLVTSSGWVLRHLSGSESEKLLELDERRHMYLEEFGEVGLMEGLGALEADDYSNLAGGMDHLSRYGERHGVVWVIGEGEHEDDMPEEDDDEFETYDDEEGDMEADSRRNEGGEFASAADGQAASFDNANVNMPGAWDMPPPAPASEHRLPGLVPHSKASAFTRGRSSASGPGGAAQGDNHDQASTSGQGQSSALIGSRPARSGMAQHGRSHNHPINLRALDSEVLTKRVAEKQKELEAARKEMEKVEKLWNKKSKDIGRWREGLAKA</sequence>
<feature type="compositionally biased region" description="Acidic residues" evidence="13">
    <location>
        <begin position="1398"/>
        <end position="1422"/>
    </location>
</feature>
<keyword evidence="10" id="KW-0539">Nucleus</keyword>
<dbReference type="InterPro" id="IPR034261">
    <property type="entry name" value="CNOT4_RRM"/>
</dbReference>
<evidence type="ECO:0000259" key="15">
    <source>
        <dbReference type="PROSITE" id="PS50103"/>
    </source>
</evidence>
<evidence type="ECO:0000256" key="5">
    <source>
        <dbReference type="ARBA" id="ARBA00022833"/>
    </source>
</evidence>
<feature type="region of interest" description="Disordered" evidence="13">
    <location>
        <begin position="469"/>
        <end position="525"/>
    </location>
</feature>
<feature type="region of interest" description="Disordered" evidence="13">
    <location>
        <begin position="538"/>
        <end position="578"/>
    </location>
</feature>
<feature type="compositionally biased region" description="Basic residues" evidence="13">
    <location>
        <begin position="685"/>
        <end position="696"/>
    </location>
</feature>
<feature type="compositionally biased region" description="Low complexity" evidence="13">
    <location>
        <begin position="1501"/>
        <end position="1512"/>
    </location>
</feature>
<feature type="coiled-coil region" evidence="12">
    <location>
        <begin position="1541"/>
        <end position="1575"/>
    </location>
</feature>
<dbReference type="GO" id="GO:0003723">
    <property type="term" value="F:RNA binding"/>
    <property type="evidence" value="ECO:0007669"/>
    <property type="project" value="UniProtKB-KW"/>
</dbReference>
<gene>
    <name evidence="16" type="ORF">B0A52_05865</name>
</gene>
<feature type="compositionally biased region" description="Polar residues" evidence="13">
    <location>
        <begin position="540"/>
        <end position="551"/>
    </location>
</feature>
<dbReference type="VEuPathDB" id="FungiDB:PV10_06624"/>
<dbReference type="SMART" id="SM00361">
    <property type="entry name" value="RRM_1"/>
    <property type="match status" value="1"/>
</dbReference>
<dbReference type="FunFam" id="3.30.40.10:FF:000006">
    <property type="entry name" value="CCR4-NOT transcription complex subunit 4"/>
    <property type="match status" value="1"/>
</dbReference>
<dbReference type="Gene3D" id="3.30.40.10">
    <property type="entry name" value="Zinc/RING finger domain, C3HC4 (zinc finger)"/>
    <property type="match status" value="1"/>
</dbReference>
<dbReference type="GO" id="GO:0005634">
    <property type="term" value="C:nucleus"/>
    <property type="evidence" value="ECO:0007669"/>
    <property type="project" value="UniProtKB-SubCell"/>
</dbReference>
<evidence type="ECO:0000259" key="14">
    <source>
        <dbReference type="PROSITE" id="PS50089"/>
    </source>
</evidence>
<feature type="compositionally biased region" description="Polar residues" evidence="13">
    <location>
        <begin position="266"/>
        <end position="279"/>
    </location>
</feature>
<feature type="compositionally biased region" description="Low complexity" evidence="13">
    <location>
        <begin position="657"/>
        <end position="667"/>
    </location>
</feature>
<accession>A0A438N3U6</accession>
<feature type="zinc finger region" description="C3H1-type" evidence="11">
    <location>
        <begin position="202"/>
        <end position="229"/>
    </location>
</feature>
<dbReference type="InterPro" id="IPR001841">
    <property type="entry name" value="Znf_RING"/>
</dbReference>
<dbReference type="SUPFAM" id="SSF54928">
    <property type="entry name" value="RNA-binding domain, RBD"/>
    <property type="match status" value="1"/>
</dbReference>
<evidence type="ECO:0000256" key="8">
    <source>
        <dbReference type="ARBA" id="ARBA00023054"/>
    </source>
</evidence>
<dbReference type="Gene3D" id="3.30.70.330">
    <property type="match status" value="1"/>
</dbReference>
<feature type="compositionally biased region" description="Polar residues" evidence="13">
    <location>
        <begin position="1008"/>
        <end position="1022"/>
    </location>
</feature>
<feature type="compositionally biased region" description="Polar residues" evidence="13">
    <location>
        <begin position="248"/>
        <end position="259"/>
    </location>
</feature>
<dbReference type="InterPro" id="IPR039515">
    <property type="entry name" value="NOT4_mRING-HC-C4C4"/>
</dbReference>
<protein>
    <recommendedName>
        <fullName evidence="18">RING-type domain-containing protein</fullName>
    </recommendedName>
</protein>
<feature type="compositionally biased region" description="Polar residues" evidence="13">
    <location>
        <begin position="629"/>
        <end position="638"/>
    </location>
</feature>
<dbReference type="FunFam" id="3.30.70.330:FF:000257">
    <property type="entry name" value="CCR4-NOT core complex subunit Not4"/>
    <property type="match status" value="1"/>
</dbReference>
<evidence type="ECO:0008006" key="18">
    <source>
        <dbReference type="Google" id="ProtNLM"/>
    </source>
</evidence>
<proteinExistence type="predicted"/>
<evidence type="ECO:0000256" key="7">
    <source>
        <dbReference type="ARBA" id="ARBA00023015"/>
    </source>
</evidence>
<feature type="region of interest" description="Disordered" evidence="13">
    <location>
        <begin position="1397"/>
        <end position="1538"/>
    </location>
</feature>
<feature type="region of interest" description="Disordered" evidence="13">
    <location>
        <begin position="761"/>
        <end position="1188"/>
    </location>
</feature>
<dbReference type="CDD" id="cd16618">
    <property type="entry name" value="mRING-HC-C4C4_CNOT4"/>
    <property type="match status" value="1"/>
</dbReference>
<dbReference type="Pfam" id="PF14570">
    <property type="entry name" value="zf-RING_4"/>
    <property type="match status" value="1"/>
</dbReference>
<dbReference type="PROSITE" id="PS50089">
    <property type="entry name" value="ZF_RING_2"/>
    <property type="match status" value="1"/>
</dbReference>
<dbReference type="PANTHER" id="PTHR12603:SF0">
    <property type="entry name" value="CCR4-NOT TRANSCRIPTION COMPLEX SUBUNIT 4"/>
    <property type="match status" value="1"/>
</dbReference>
<dbReference type="PROSITE" id="PS50103">
    <property type="entry name" value="ZF_C3H1"/>
    <property type="match status" value="1"/>
</dbReference>
<dbReference type="PANTHER" id="PTHR12603">
    <property type="entry name" value="CCR4-NOT TRANSCRIPTION COMPLEX RELATED"/>
    <property type="match status" value="1"/>
</dbReference>
<dbReference type="SUPFAM" id="SSF57850">
    <property type="entry name" value="RING/U-box"/>
    <property type="match status" value="1"/>
</dbReference>
<feature type="region of interest" description="Disordered" evidence="13">
    <location>
        <begin position="424"/>
        <end position="449"/>
    </location>
</feature>
<feature type="compositionally biased region" description="Basic and acidic residues" evidence="13">
    <location>
        <begin position="430"/>
        <end position="448"/>
    </location>
</feature>
<evidence type="ECO:0000256" key="10">
    <source>
        <dbReference type="ARBA" id="ARBA00023242"/>
    </source>
</evidence>
<keyword evidence="7" id="KW-0805">Transcription regulation</keyword>
<feature type="compositionally biased region" description="Polar residues" evidence="13">
    <location>
        <begin position="713"/>
        <end position="725"/>
    </location>
</feature>
<feature type="region of interest" description="Disordered" evidence="13">
    <location>
        <begin position="233"/>
        <end position="375"/>
    </location>
</feature>
<dbReference type="GO" id="GO:0016567">
    <property type="term" value="P:protein ubiquitination"/>
    <property type="evidence" value="ECO:0007669"/>
    <property type="project" value="TreeGrafter"/>
</dbReference>
<dbReference type="InterPro" id="IPR000571">
    <property type="entry name" value="Znf_CCCH"/>
</dbReference>
<dbReference type="InterPro" id="IPR012677">
    <property type="entry name" value="Nucleotide-bd_a/b_plait_sf"/>
</dbReference>
<keyword evidence="5 11" id="KW-0862">Zinc</keyword>
<feature type="domain" description="RING-type" evidence="14">
    <location>
        <begin position="16"/>
        <end position="60"/>
    </location>
</feature>
<feature type="compositionally biased region" description="Polar residues" evidence="13">
    <location>
        <begin position="482"/>
        <end position="525"/>
    </location>
</feature>
<dbReference type="EMBL" id="NAJM01000023">
    <property type="protein sequence ID" value="RVX70366.1"/>
    <property type="molecule type" value="Genomic_DNA"/>
</dbReference>
<feature type="compositionally biased region" description="Low complexity" evidence="13">
    <location>
        <begin position="942"/>
        <end position="959"/>
    </location>
</feature>
<feature type="domain" description="C3H1-type" evidence="15">
    <location>
        <begin position="202"/>
        <end position="229"/>
    </location>
</feature>
<keyword evidence="3 11" id="KW-0479">Metal-binding</keyword>
<keyword evidence="2" id="KW-0678">Repressor</keyword>
<dbReference type="InterPro" id="IPR035979">
    <property type="entry name" value="RBD_domain_sf"/>
</dbReference>
<comment type="subcellular location">
    <subcellularLocation>
        <location evidence="1">Nucleus</location>
    </subcellularLocation>
</comment>
<dbReference type="OrthoDB" id="1923159at2759"/>
<evidence type="ECO:0000256" key="3">
    <source>
        <dbReference type="ARBA" id="ARBA00022723"/>
    </source>
</evidence>
<feature type="compositionally biased region" description="Polar residues" evidence="13">
    <location>
        <begin position="761"/>
        <end position="772"/>
    </location>
</feature>
<dbReference type="GO" id="GO:0010557">
    <property type="term" value="P:positive regulation of macromolecule biosynthetic process"/>
    <property type="evidence" value="ECO:0007669"/>
    <property type="project" value="UniProtKB-ARBA"/>
</dbReference>
<organism evidence="16 17">
    <name type="scientific">Exophiala mesophila</name>
    <name type="common">Black yeast-like fungus</name>
    <dbReference type="NCBI Taxonomy" id="212818"/>
    <lineage>
        <taxon>Eukaryota</taxon>
        <taxon>Fungi</taxon>
        <taxon>Dikarya</taxon>
        <taxon>Ascomycota</taxon>
        <taxon>Pezizomycotina</taxon>
        <taxon>Eurotiomycetes</taxon>
        <taxon>Chaetothyriomycetidae</taxon>
        <taxon>Chaetothyriales</taxon>
        <taxon>Herpotrichiellaceae</taxon>
        <taxon>Exophiala</taxon>
    </lineage>
</organism>
<evidence type="ECO:0000256" key="4">
    <source>
        <dbReference type="ARBA" id="ARBA00022771"/>
    </source>
</evidence>
<feature type="compositionally biased region" description="Polar residues" evidence="13">
    <location>
        <begin position="559"/>
        <end position="578"/>
    </location>
</feature>
<dbReference type="GO" id="GO:0008270">
    <property type="term" value="F:zinc ion binding"/>
    <property type="evidence" value="ECO:0007669"/>
    <property type="project" value="UniProtKB-KW"/>
</dbReference>
<name>A0A438N3U6_EXOME</name>
<dbReference type="Proteomes" id="UP000288859">
    <property type="component" value="Unassembled WGS sequence"/>
</dbReference>
<dbReference type="GO" id="GO:0030015">
    <property type="term" value="C:CCR4-NOT core complex"/>
    <property type="evidence" value="ECO:0007669"/>
    <property type="project" value="UniProtKB-ARBA"/>
</dbReference>
<evidence type="ECO:0000256" key="6">
    <source>
        <dbReference type="ARBA" id="ARBA00022884"/>
    </source>
</evidence>
<feature type="compositionally biased region" description="Basic and acidic residues" evidence="13">
    <location>
        <begin position="845"/>
        <end position="861"/>
    </location>
</feature>
<keyword evidence="4 11" id="KW-0863">Zinc-finger</keyword>
<dbReference type="InterPro" id="IPR039780">
    <property type="entry name" value="Mot2"/>
</dbReference>
<dbReference type="InterPro" id="IPR013083">
    <property type="entry name" value="Znf_RING/FYVE/PHD"/>
</dbReference>
<dbReference type="CDD" id="cd12438">
    <property type="entry name" value="RRM_CNOT4"/>
    <property type="match status" value="1"/>
</dbReference>
<dbReference type="GO" id="GO:0061630">
    <property type="term" value="F:ubiquitin protein ligase activity"/>
    <property type="evidence" value="ECO:0007669"/>
    <property type="project" value="UniProtKB-ARBA"/>
</dbReference>
<feature type="compositionally biased region" description="Basic and acidic residues" evidence="13">
    <location>
        <begin position="1047"/>
        <end position="1068"/>
    </location>
</feature>
<feature type="compositionally biased region" description="Low complexity" evidence="13">
    <location>
        <begin position="1161"/>
        <end position="1170"/>
    </location>
</feature>
<dbReference type="GO" id="GO:0051254">
    <property type="term" value="P:positive regulation of RNA metabolic process"/>
    <property type="evidence" value="ECO:0007669"/>
    <property type="project" value="UniProtKB-ARBA"/>
</dbReference>
<feature type="region of interest" description="Disordered" evidence="13">
    <location>
        <begin position="83"/>
        <end position="106"/>
    </location>
</feature>
<evidence type="ECO:0000256" key="2">
    <source>
        <dbReference type="ARBA" id="ARBA00022491"/>
    </source>
</evidence>
<feature type="compositionally biased region" description="Polar residues" evidence="13">
    <location>
        <begin position="967"/>
        <end position="976"/>
    </location>
</feature>
<evidence type="ECO:0000256" key="1">
    <source>
        <dbReference type="ARBA" id="ARBA00004123"/>
    </source>
</evidence>
<evidence type="ECO:0000256" key="13">
    <source>
        <dbReference type="SAM" id="MobiDB-lite"/>
    </source>
</evidence>
<reference evidence="16 17" key="1">
    <citation type="submission" date="2017-03" db="EMBL/GenBank/DDBJ databases">
        <title>Genomes of endolithic fungi from Antarctica.</title>
        <authorList>
            <person name="Coleine C."/>
            <person name="Masonjones S."/>
            <person name="Stajich J.E."/>
        </authorList>
    </citation>
    <scope>NUCLEOTIDE SEQUENCE [LARGE SCALE GENOMIC DNA]</scope>
    <source>
        <strain evidence="16 17">CCFEE 6314</strain>
    </source>
</reference>
<keyword evidence="9" id="KW-0804">Transcription</keyword>
<evidence type="ECO:0000256" key="9">
    <source>
        <dbReference type="ARBA" id="ARBA00023163"/>
    </source>
</evidence>
<feature type="compositionally biased region" description="Basic and acidic residues" evidence="13">
    <location>
        <begin position="93"/>
        <end position="106"/>
    </location>
</feature>
<keyword evidence="6" id="KW-0694">RNA-binding</keyword>
<feature type="compositionally biased region" description="Basic and acidic residues" evidence="13">
    <location>
        <begin position="280"/>
        <end position="292"/>
    </location>
</feature>
<feature type="region of interest" description="Disordered" evidence="13">
    <location>
        <begin position="652"/>
        <end position="746"/>
    </location>
</feature>
<feature type="region of interest" description="Disordered" evidence="13">
    <location>
        <begin position="616"/>
        <end position="639"/>
    </location>
</feature>
<dbReference type="GO" id="GO:0000956">
    <property type="term" value="P:nuclear-transcribed mRNA catabolic process"/>
    <property type="evidence" value="ECO:0007669"/>
    <property type="project" value="UniProtKB-ARBA"/>
</dbReference>
<evidence type="ECO:0000313" key="16">
    <source>
        <dbReference type="EMBL" id="RVX70366.1"/>
    </source>
</evidence>
<evidence type="ECO:0000313" key="17">
    <source>
        <dbReference type="Proteomes" id="UP000288859"/>
    </source>
</evidence>
<keyword evidence="8 12" id="KW-0175">Coiled coil</keyword>
<dbReference type="InterPro" id="IPR003954">
    <property type="entry name" value="RRM_euk-type"/>
</dbReference>
<evidence type="ECO:0000256" key="12">
    <source>
        <dbReference type="SAM" id="Coils"/>
    </source>
</evidence>
<comment type="caution">
    <text evidence="16">The sequence shown here is derived from an EMBL/GenBank/DDBJ whole genome shotgun (WGS) entry which is preliminary data.</text>
</comment>